<evidence type="ECO:0000313" key="2">
    <source>
        <dbReference type="EMBL" id="AJI52867.1"/>
    </source>
</evidence>
<protein>
    <recommendedName>
        <fullName evidence="8">Lipoprotein</fullName>
    </recommendedName>
</protein>
<feature type="compositionally biased region" description="Basic and acidic residues" evidence="1">
    <location>
        <begin position="62"/>
        <end position="76"/>
    </location>
</feature>
<dbReference type="KEGG" id="fpm:LA56_1694"/>
<evidence type="ECO:0000256" key="1">
    <source>
        <dbReference type="SAM" id="MobiDB-lite"/>
    </source>
</evidence>
<reference evidence="2 6" key="2">
    <citation type="journal article" date="2015" name="Genome Announc.">
        <title>Genome sequencing of 18 francisella strains to aid in assay development and testing.</title>
        <authorList>
            <person name="Johnson S.L."/>
            <person name="Daligault H.E."/>
            <person name="Davenport K.W."/>
            <person name="Coyne S.R."/>
            <person name="Frey K.G."/>
            <person name="Koroleva G.I."/>
            <person name="Broomall S.M."/>
            <person name="Bishop-Lilly K.A."/>
            <person name="Bruce D.C."/>
            <person name="Chertkov O."/>
            <person name="Freitas T."/>
            <person name="Jaissle J."/>
            <person name="Ladner J.T."/>
            <person name="Rosenzweig C.N."/>
            <person name="Gibbons H.S."/>
            <person name="Palacios G.F."/>
            <person name="Redden C.L."/>
            <person name="Xu Y."/>
            <person name="Minogue T.D."/>
            <person name="Chain P.S."/>
        </authorList>
    </citation>
    <scope>NUCLEOTIDE SEQUENCE [LARGE SCALE GENOMIC DNA]</scope>
    <source>
        <strain evidence="2 6">GA01-2794</strain>
    </source>
</reference>
<sequence length="111" mass="11963">MTIKKLSGIILTSVICVGLLASCGPNKKERALQDLEQQQSQLNEQAKQDQLEANTLTTDAGNLDKEAKADTSKSQYDKDQANVLNAEAQQNLSKAASLDAQIEKAKSDATE</sequence>
<dbReference type="PROSITE" id="PS51257">
    <property type="entry name" value="PROKAR_LIPOPROTEIN"/>
    <property type="match status" value="1"/>
</dbReference>
<dbReference type="Proteomes" id="UP000760407">
    <property type="component" value="Unassembled WGS sequence"/>
</dbReference>
<dbReference type="KEGG" id="fpj:LA02_95"/>
<dbReference type="OrthoDB" id="5604697at2"/>
<keyword evidence="7" id="KW-1185">Reference proteome</keyword>
<dbReference type="EMBL" id="JOUE01000003">
    <property type="protein sequence ID" value="KFJ43748.1"/>
    <property type="molecule type" value="Genomic_DNA"/>
</dbReference>
<feature type="region of interest" description="Disordered" evidence="1">
    <location>
        <begin position="56"/>
        <end position="76"/>
    </location>
</feature>
<dbReference type="EMBL" id="CP009440">
    <property type="protein sequence ID" value="AJI52867.1"/>
    <property type="molecule type" value="Genomic_DNA"/>
</dbReference>
<evidence type="ECO:0000313" key="4">
    <source>
        <dbReference type="EMBL" id="MBK2303102.1"/>
    </source>
</evidence>
<organism evidence="2 6">
    <name type="scientific">Francisella philomiragia</name>
    <dbReference type="NCBI Taxonomy" id="28110"/>
    <lineage>
        <taxon>Bacteria</taxon>
        <taxon>Pseudomonadati</taxon>
        <taxon>Pseudomonadota</taxon>
        <taxon>Gammaproteobacteria</taxon>
        <taxon>Thiotrichales</taxon>
        <taxon>Francisellaceae</taxon>
        <taxon>Francisella</taxon>
    </lineage>
</organism>
<dbReference type="Proteomes" id="UP000029117">
    <property type="component" value="Unassembled WGS sequence"/>
</dbReference>
<proteinExistence type="predicted"/>
<evidence type="ECO:0000313" key="7">
    <source>
        <dbReference type="Proteomes" id="UP000760407"/>
    </source>
</evidence>
<reference evidence="4 7" key="3">
    <citation type="submission" date="2020-08" db="EMBL/GenBank/DDBJ databases">
        <title>Comparative genomics of Francisella species.</title>
        <authorList>
            <person name="Sahl J."/>
            <person name="Sjodin A."/>
            <person name="Wagner D."/>
            <person name="Forsman M."/>
        </authorList>
    </citation>
    <scope>NUCLEOTIDE SEQUENCE [LARGE SCALE GENOMIC DNA]</scope>
    <source>
        <strain evidence="4 7">F1093</strain>
    </source>
</reference>
<dbReference type="AlphaFoldDB" id="A0A080QBQ0"/>
<evidence type="ECO:0000313" key="6">
    <source>
        <dbReference type="Proteomes" id="UP000031830"/>
    </source>
</evidence>
<accession>A0A080QBQ0</accession>
<dbReference type="KEGG" id="fpz:LA55_348"/>
<dbReference type="PATRIC" id="fig|28110.15.peg.34"/>
<dbReference type="RefSeq" id="WP_012279966.1">
    <property type="nucleotide sequence ID" value="NZ_CP009343.1"/>
</dbReference>
<dbReference type="EMBL" id="JACTSG010000006">
    <property type="protein sequence ID" value="MBK2303102.1"/>
    <property type="molecule type" value="Genomic_DNA"/>
</dbReference>
<dbReference type="Proteomes" id="UP000031830">
    <property type="component" value="Chromosome"/>
</dbReference>
<name>A0A080QBQ0_9GAMM</name>
<reference evidence="3 5" key="1">
    <citation type="submission" date="2014-04" db="EMBL/GenBank/DDBJ databases">
        <authorList>
            <person name="Bishop-Lilly K.A."/>
            <person name="Broomall S.M."/>
            <person name="Chain P.S."/>
            <person name="Chertkov O."/>
            <person name="Coyne S.R."/>
            <person name="Daligault H.E."/>
            <person name="Davenport K.W."/>
            <person name="Erkkila T."/>
            <person name="Frey K.G."/>
            <person name="Gibbons H.S."/>
            <person name="Gu W."/>
            <person name="Jaissle J."/>
            <person name="Johnson S.L."/>
            <person name="Koroleva G.I."/>
            <person name="Ladner J.T."/>
            <person name="Lo C.-C."/>
            <person name="Minogue T.D."/>
            <person name="Munk C."/>
            <person name="Palacios G.F."/>
            <person name="Redden C.L."/>
            <person name="Rosenzweig C.N."/>
            <person name="Scholz M.B."/>
            <person name="Teshima H."/>
            <person name="Xu Y."/>
        </authorList>
    </citation>
    <scope>NUCLEOTIDE SEQUENCE [LARGE SCALE GENOMIC DNA]</scope>
    <source>
        <strain evidence="3 5">FAJ</strain>
    </source>
</reference>
<evidence type="ECO:0000313" key="3">
    <source>
        <dbReference type="EMBL" id="KFJ43748.1"/>
    </source>
</evidence>
<gene>
    <name evidence="3" type="ORF">DR78_1220</name>
    <name evidence="4" type="ORF">IBE52_09265</name>
    <name evidence="2" type="ORF">LA55_348</name>
</gene>
<evidence type="ECO:0008006" key="8">
    <source>
        <dbReference type="Google" id="ProtNLM"/>
    </source>
</evidence>
<evidence type="ECO:0000313" key="5">
    <source>
        <dbReference type="Proteomes" id="UP000029117"/>
    </source>
</evidence>
<dbReference type="KEGG" id="fpi:BF30_678"/>
<dbReference type="KEGG" id="fpx:KU46_876"/>